<dbReference type="AlphaFoldDB" id="A0A6S6VWV0"/>
<name>A0A6S6VWV0_9PLEO</name>
<accession>A0A6S6VWV0</accession>
<proteinExistence type="predicted"/>
<sequence length="269" mass="30403">MSSTTDDPRASNKNRKNNRRYRSSSQKNSYIATLSPTAQVQKVLADVKNPNGSYHLRNWSASARKELAPYIKIKLELLHNGSYVSFSVSKLAFIAASPVFAEHMAGRPDAELLRFISPEVDLYAAKAIACWLQKICSEKVYTDLPIPEDVEKGLQLRRTARTLGISQYVADVIECYVLGLCDRVPDVSELTLVCEYTKDQCVVDPMLEALANCIGYLMKYNQVDAKKVGLYAEVLKMKECQRLLDAISEEKLDRIHQCGWLAVYQKPWN</sequence>
<feature type="compositionally biased region" description="Basic residues" evidence="1">
    <location>
        <begin position="12"/>
        <end position="22"/>
    </location>
</feature>
<dbReference type="EMBL" id="HG992978">
    <property type="protein sequence ID" value="CAE7014475.1"/>
    <property type="molecule type" value="Genomic_DNA"/>
</dbReference>
<evidence type="ECO:0000256" key="1">
    <source>
        <dbReference type="SAM" id="MobiDB-lite"/>
    </source>
</evidence>
<evidence type="ECO:0000313" key="2">
    <source>
        <dbReference type="EMBL" id="CAE7014475.1"/>
    </source>
</evidence>
<dbReference type="Proteomes" id="UP000472372">
    <property type="component" value="Chromosome 2"/>
</dbReference>
<feature type="compositionally biased region" description="Basic and acidic residues" evidence="1">
    <location>
        <begin position="1"/>
        <end position="10"/>
    </location>
</feature>
<reference evidence="2" key="1">
    <citation type="submission" date="2021-02" db="EMBL/GenBank/DDBJ databases">
        <authorList>
            <person name="Syme A R."/>
            <person name="Syme A R."/>
            <person name="Moolhuijzen P."/>
        </authorList>
    </citation>
    <scope>NUCLEOTIDE SEQUENCE</scope>
    <source>
        <strain evidence="2">W1-1</strain>
    </source>
</reference>
<organism evidence="2 3">
    <name type="scientific">Pyrenophora teres f. teres</name>
    <dbReference type="NCBI Taxonomy" id="97479"/>
    <lineage>
        <taxon>Eukaryota</taxon>
        <taxon>Fungi</taxon>
        <taxon>Dikarya</taxon>
        <taxon>Ascomycota</taxon>
        <taxon>Pezizomycotina</taxon>
        <taxon>Dothideomycetes</taxon>
        <taxon>Pleosporomycetidae</taxon>
        <taxon>Pleosporales</taxon>
        <taxon>Pleosporineae</taxon>
        <taxon>Pleosporaceae</taxon>
        <taxon>Pyrenophora</taxon>
    </lineage>
</organism>
<feature type="region of interest" description="Disordered" evidence="1">
    <location>
        <begin position="1"/>
        <end position="28"/>
    </location>
</feature>
<protein>
    <submittedName>
        <fullName evidence="2">Uncharacterized protein</fullName>
    </submittedName>
</protein>
<gene>
    <name evidence="2" type="ORF">PTTW11_02654</name>
</gene>
<evidence type="ECO:0000313" key="3">
    <source>
        <dbReference type="Proteomes" id="UP000472372"/>
    </source>
</evidence>